<accession>A0ABM2YI94</accession>
<dbReference type="GeneID" id="110341836"/>
<dbReference type="RefSeq" id="XP_040613395.1">
    <property type="nucleotide sequence ID" value="XM_040757461.1"/>
</dbReference>
<keyword evidence="2" id="KW-1185">Reference proteome</keyword>
<feature type="compositionally biased region" description="Low complexity" evidence="1">
    <location>
        <begin position="249"/>
        <end position="264"/>
    </location>
</feature>
<protein>
    <submittedName>
        <fullName evidence="3">Basic proline-rich protein-like</fullName>
    </submittedName>
</protein>
<sequence length="303" mass="31006">MVSSGSPEAQQPALQSGASGAARNGAYSRCSPSAARRSPSPGIRPPGALRGSSVPCARLPPPRLPAKGGPAPAAAKFSPKPEADVHATENALPLGLLPLRATSKASPGSCPGTRGSPPLLLPPPAPLAPLTLTRGFTLASEPAPRPRPAAGAASAGRGGPAPPPRTWAEPRPLSQPRAPSQRGALTRAGRSQCGPSPRPPRSASVRLGLRPPARAPPPPARPVRSEGRRGARGAAGRTRQPMGSGQTPRLASSLRRSVGRRVLSPTVNQSEAPFTTLSEAYLFLELPFHGRTRSEPVPLMGTA</sequence>
<proteinExistence type="predicted"/>
<feature type="compositionally biased region" description="Polar residues" evidence="1">
    <location>
        <begin position="1"/>
        <end position="18"/>
    </location>
</feature>
<feature type="compositionally biased region" description="Low complexity" evidence="1">
    <location>
        <begin position="65"/>
        <end position="76"/>
    </location>
</feature>
<reference evidence="3" key="1">
    <citation type="submission" date="2025-08" db="UniProtKB">
        <authorList>
            <consortium name="RefSeq"/>
        </authorList>
    </citation>
    <scope>IDENTIFICATION</scope>
    <source>
        <tissue evidence="3">Liver</tissue>
    </source>
</reference>
<evidence type="ECO:0000313" key="2">
    <source>
        <dbReference type="Proteomes" id="UP000886700"/>
    </source>
</evidence>
<evidence type="ECO:0000313" key="3">
    <source>
        <dbReference type="RefSeq" id="XP_040613395.1"/>
    </source>
</evidence>
<organism evidence="2 3">
    <name type="scientific">Mesocricetus auratus</name>
    <name type="common">Golden hamster</name>
    <dbReference type="NCBI Taxonomy" id="10036"/>
    <lineage>
        <taxon>Eukaryota</taxon>
        <taxon>Metazoa</taxon>
        <taxon>Chordata</taxon>
        <taxon>Craniata</taxon>
        <taxon>Vertebrata</taxon>
        <taxon>Euteleostomi</taxon>
        <taxon>Mammalia</taxon>
        <taxon>Eutheria</taxon>
        <taxon>Euarchontoglires</taxon>
        <taxon>Glires</taxon>
        <taxon>Rodentia</taxon>
        <taxon>Myomorpha</taxon>
        <taxon>Muroidea</taxon>
        <taxon>Cricetidae</taxon>
        <taxon>Cricetinae</taxon>
        <taxon>Mesocricetus</taxon>
    </lineage>
</organism>
<evidence type="ECO:0000256" key="1">
    <source>
        <dbReference type="SAM" id="MobiDB-lite"/>
    </source>
</evidence>
<feature type="region of interest" description="Disordered" evidence="1">
    <location>
        <begin position="1"/>
        <end position="271"/>
    </location>
</feature>
<gene>
    <name evidence="3" type="primary">LOC110341836</name>
</gene>
<feature type="compositionally biased region" description="Low complexity" evidence="1">
    <location>
        <begin position="26"/>
        <end position="48"/>
    </location>
</feature>
<dbReference type="Proteomes" id="UP000886700">
    <property type="component" value="Unplaced"/>
</dbReference>
<name>A0ABM2YI94_MESAU</name>